<evidence type="ECO:0000256" key="8">
    <source>
        <dbReference type="ARBA" id="ARBA00023077"/>
    </source>
</evidence>
<evidence type="ECO:0000256" key="6">
    <source>
        <dbReference type="ARBA" id="ARBA00023004"/>
    </source>
</evidence>
<comment type="similarity">
    <text evidence="11 12">Belongs to the TonB-dependent receptor family.</text>
</comment>
<keyword evidence="16" id="KW-1185">Reference proteome</keyword>
<keyword evidence="7" id="KW-0406">Ion transport</keyword>
<evidence type="ECO:0000256" key="4">
    <source>
        <dbReference type="ARBA" id="ARBA00022496"/>
    </source>
</evidence>
<dbReference type="PANTHER" id="PTHR32552">
    <property type="entry name" value="FERRICHROME IRON RECEPTOR-RELATED"/>
    <property type="match status" value="1"/>
</dbReference>
<keyword evidence="6" id="KW-0408">Iron</keyword>
<dbReference type="PANTHER" id="PTHR32552:SF81">
    <property type="entry name" value="TONB-DEPENDENT OUTER MEMBRANE RECEPTOR"/>
    <property type="match status" value="1"/>
</dbReference>
<dbReference type="InterPro" id="IPR036942">
    <property type="entry name" value="Beta-barrel_TonB_sf"/>
</dbReference>
<proteinExistence type="inferred from homology"/>
<dbReference type="InterPro" id="IPR039426">
    <property type="entry name" value="TonB-dep_rcpt-like"/>
</dbReference>
<keyword evidence="4" id="KW-0410">Iron transport</keyword>
<evidence type="ECO:0000313" key="16">
    <source>
        <dbReference type="Proteomes" id="UP000564378"/>
    </source>
</evidence>
<evidence type="ECO:0000259" key="13">
    <source>
        <dbReference type="Pfam" id="PF00593"/>
    </source>
</evidence>
<organism evidence="15 16">
    <name type="scientific">Parasphingopyxis marina</name>
    <dbReference type="NCBI Taxonomy" id="2761622"/>
    <lineage>
        <taxon>Bacteria</taxon>
        <taxon>Pseudomonadati</taxon>
        <taxon>Pseudomonadota</taxon>
        <taxon>Alphaproteobacteria</taxon>
        <taxon>Sphingomonadales</taxon>
        <taxon>Sphingomonadaceae</taxon>
        <taxon>Parasphingopyxis</taxon>
    </lineage>
</organism>
<dbReference type="GO" id="GO:0009279">
    <property type="term" value="C:cell outer membrane"/>
    <property type="evidence" value="ECO:0007669"/>
    <property type="project" value="UniProtKB-SubCell"/>
</dbReference>
<evidence type="ECO:0000259" key="14">
    <source>
        <dbReference type="Pfam" id="PF07715"/>
    </source>
</evidence>
<protein>
    <submittedName>
        <fullName evidence="15">TonB-dependent receptor</fullName>
    </submittedName>
</protein>
<keyword evidence="8 12" id="KW-0798">TonB box</keyword>
<evidence type="ECO:0000256" key="2">
    <source>
        <dbReference type="ARBA" id="ARBA00022448"/>
    </source>
</evidence>
<keyword evidence="9 11" id="KW-0472">Membrane</keyword>
<sequence length="965" mass="103249">MAQDNNANAPIIVTAQRQAQTLQEVPIAVSAFTAEALERQQIENASDLQLSLPNVSFTKTNFTSSSFTIRGVGDLCVGTSCDSATGIHLNDQPLLGSRLFEQEYYDLERIEVLRGPQGTLFGRNATSGVVNFITARPDLSEFAARGSFEYGNFDSMRAEGMVNVPIGDWAGIRIAGYYLNRDGYTYNEYNDTDVDGRDQYSIRGSLRLEPGPDTTIDIIGTYFEEDDNRSRIQKQLCARDDTGVLGCRPDALANEVVNGNSTLAAVLSSNELFAIQSAPFAAVDPGLPATLTALGLTSIYGTDQYANATNPSDLRRIRADFDPTYYAEEWLIQGRLEHDFGPVALTLIGGYGESEVDSRTDYNLSAADPFGVNTGLFTLAALAGGAGGPALQAVFAPVAAALIPNGPTGNACVSEASLAYSGIYGGNVYGCAPQSIEYDRSSISGRQYSVEAHIDSDLDGPFNFLLGAIYVNTRTYQNDYFVNAFGLDYAAGVLGGFTTLGAAGALPPSFLGPPFFNSETDSFTLESYGLFGEVYFDITDNLRLTGGIRYSNDDKYVRSRSPILAVPVPIGTTDANPTISAGFDADGVTAGQQAYREFNASFDEVTGRIVLDWQWSPNNLVYASWSRGYKSGGINPPFDPIFSVPATFNPEIINAFEVGSKNTLANGAVQINATAFMYDYQDLQLSRILNRTSFNDNTDATVWGLELEAIISPDPAWLFNISASTLSTSIGNTQLVDTRDPSGGRSDTVIIKDLSNGANCAVIPQAVGNAAGANAFVNAINANALGLQPTVPVPGTNTTGAYSICSILQAGAAGQIAAVNPALAALQPLLDSFGAFSIADGVPVDLSGNELPLAPDYKITVGGQYTADFDNGMSLVLRADYSLTGQQYARSFNRAVDRIETFGIANAQVQLNGADDRWFVRAFIQNIFDNDAITGHYLTDPSSGLFTNVFTLEPRRYGLAAGFRF</sequence>
<dbReference type="Proteomes" id="UP000564378">
    <property type="component" value="Unassembled WGS sequence"/>
</dbReference>
<dbReference type="Gene3D" id="2.40.170.20">
    <property type="entry name" value="TonB-dependent receptor, beta-barrel domain"/>
    <property type="match status" value="3"/>
</dbReference>
<keyword evidence="15" id="KW-0675">Receptor</keyword>
<dbReference type="SUPFAM" id="SSF56935">
    <property type="entry name" value="Porins"/>
    <property type="match status" value="1"/>
</dbReference>
<feature type="domain" description="TonB-dependent receptor-like beta-barrel" evidence="13">
    <location>
        <begin position="312"/>
        <end position="736"/>
    </location>
</feature>
<evidence type="ECO:0000313" key="15">
    <source>
        <dbReference type="EMBL" id="MBC2776060.1"/>
    </source>
</evidence>
<dbReference type="GO" id="GO:0006826">
    <property type="term" value="P:iron ion transport"/>
    <property type="evidence" value="ECO:0007669"/>
    <property type="project" value="UniProtKB-KW"/>
</dbReference>
<keyword evidence="10 11" id="KW-0998">Cell outer membrane</keyword>
<comment type="subcellular location">
    <subcellularLocation>
        <location evidence="1 11">Cell outer membrane</location>
        <topology evidence="1 11">Multi-pass membrane protein</topology>
    </subcellularLocation>
</comment>
<dbReference type="InterPro" id="IPR000531">
    <property type="entry name" value="Beta-barrel_TonB"/>
</dbReference>
<keyword evidence="5 11" id="KW-0812">Transmembrane</keyword>
<dbReference type="Pfam" id="PF00593">
    <property type="entry name" value="TonB_dep_Rec_b-barrel"/>
    <property type="match status" value="1"/>
</dbReference>
<evidence type="ECO:0000256" key="7">
    <source>
        <dbReference type="ARBA" id="ARBA00023065"/>
    </source>
</evidence>
<dbReference type="PROSITE" id="PS52016">
    <property type="entry name" value="TONB_DEPENDENT_REC_3"/>
    <property type="match status" value="1"/>
</dbReference>
<reference evidence="15 16" key="1">
    <citation type="submission" date="2020-08" db="EMBL/GenBank/DDBJ databases">
        <title>Draft genome sequence of Parasphingopyxis sp. GrpM-11.</title>
        <authorList>
            <person name="Oh J."/>
            <person name="Roh D.-H."/>
        </authorList>
    </citation>
    <scope>NUCLEOTIDE SEQUENCE [LARGE SCALE GENOMIC DNA]</scope>
    <source>
        <strain evidence="15 16">GrpM-11</strain>
    </source>
</reference>
<feature type="domain" description="TonB-dependent receptor plug" evidence="14">
    <location>
        <begin position="22"/>
        <end position="129"/>
    </location>
</feature>
<keyword evidence="2 11" id="KW-0813">Transport</keyword>
<evidence type="ECO:0000256" key="3">
    <source>
        <dbReference type="ARBA" id="ARBA00022452"/>
    </source>
</evidence>
<dbReference type="InterPro" id="IPR012910">
    <property type="entry name" value="Plug_dom"/>
</dbReference>
<comment type="caution">
    <text evidence="15">The sequence shown here is derived from an EMBL/GenBank/DDBJ whole genome shotgun (WGS) entry which is preliminary data.</text>
</comment>
<dbReference type="Pfam" id="PF07715">
    <property type="entry name" value="Plug"/>
    <property type="match status" value="1"/>
</dbReference>
<keyword evidence="3 11" id="KW-1134">Transmembrane beta strand</keyword>
<accession>A0A842HVT4</accession>
<evidence type="ECO:0000256" key="5">
    <source>
        <dbReference type="ARBA" id="ARBA00022692"/>
    </source>
</evidence>
<evidence type="ECO:0000256" key="12">
    <source>
        <dbReference type="RuleBase" id="RU003357"/>
    </source>
</evidence>
<dbReference type="AlphaFoldDB" id="A0A842HVT4"/>
<evidence type="ECO:0000256" key="10">
    <source>
        <dbReference type="ARBA" id="ARBA00023237"/>
    </source>
</evidence>
<evidence type="ECO:0000256" key="11">
    <source>
        <dbReference type="PROSITE-ProRule" id="PRU01360"/>
    </source>
</evidence>
<gene>
    <name evidence="15" type="ORF">H6P80_00340</name>
</gene>
<evidence type="ECO:0000256" key="1">
    <source>
        <dbReference type="ARBA" id="ARBA00004571"/>
    </source>
</evidence>
<evidence type="ECO:0000256" key="9">
    <source>
        <dbReference type="ARBA" id="ARBA00023136"/>
    </source>
</evidence>
<dbReference type="EMBL" id="JACJVJ010000001">
    <property type="protein sequence ID" value="MBC2776060.1"/>
    <property type="molecule type" value="Genomic_DNA"/>
</dbReference>
<name>A0A842HVT4_9SPHN</name>